<dbReference type="EnsemblMetazoa" id="CapteT190656">
    <property type="protein sequence ID" value="CapteP190656"/>
    <property type="gene ID" value="CapteG190656"/>
</dbReference>
<dbReference type="Proteomes" id="UP000014760">
    <property type="component" value="Unassembled WGS sequence"/>
</dbReference>
<sequence>MANATENAANLETSVCCASLFSLTFLLGIPLNIAVWVKLPKHSPLAPLVVLATIACATIPPLSILDLSFIHQPSFFNNWPRNEIRSAQLLITCGLQSSTWVMSVNHILRMAVDFESYPLKNVIPWVLCLLYPCIQACLAFFGMPHKASSEASYYFSDAPHDVTLSRTMRSFLELALVVVSSVSLTACSQSQSPAPSHFEIFAINKVLSRSNSKKSLEVDRPGSVVINERSLQKVVQVLGDEIRENEQPTLEGRAFRQSKSSLVGYLTTLEEEEGDGIMTNESDQLGCHDTTCMKNGVSIHSSISSISEASFARSVPDPLTKHQDVRPSFQSDNQRFRKSDVSHRSCISRKQSCRNSRRVSFIRTATVVVPPNDLARVHADNADDSGVLPEAWGKTSGNLMPAMLNTNHPFFVDNLPPSVQDKILWWRTSESSAAITVSEDDVPIDEGAFLNLCLNEDEPKCPISVSSYNNPEPVKQFDHPHTPKVDPASNPEIRVIRPSGSSLGGSFLRRILHRKIGVFTPLSETSDEVKYTPSSAKCSRQDSARNPPRVMTSHPEKQRANPCMAHKDLRFRRHTVVRNAGIVVACFLFHLIPASLSVAMVMNSIATKQNVVYWLLILRSFASLWYAIVGNLHYTCVHLSQFE</sequence>
<evidence type="ECO:0000256" key="2">
    <source>
        <dbReference type="SAM" id="Phobius"/>
    </source>
</evidence>
<accession>R7T6C4</accession>
<feature type="transmembrane region" description="Helical" evidence="2">
    <location>
        <begin position="611"/>
        <end position="629"/>
    </location>
</feature>
<reference evidence="5" key="1">
    <citation type="submission" date="2012-12" db="EMBL/GenBank/DDBJ databases">
        <authorList>
            <person name="Hellsten U."/>
            <person name="Grimwood J."/>
            <person name="Chapman J.A."/>
            <person name="Shapiro H."/>
            <person name="Aerts A."/>
            <person name="Otillar R.P."/>
            <person name="Terry A.Y."/>
            <person name="Boore J.L."/>
            <person name="Simakov O."/>
            <person name="Marletaz F."/>
            <person name="Cho S.-J."/>
            <person name="Edsinger-Gonzales E."/>
            <person name="Havlak P."/>
            <person name="Kuo D.-H."/>
            <person name="Larsson T."/>
            <person name="Lv J."/>
            <person name="Arendt D."/>
            <person name="Savage R."/>
            <person name="Osoegawa K."/>
            <person name="de Jong P."/>
            <person name="Lindberg D.R."/>
            <person name="Seaver E.C."/>
            <person name="Weisblat D.A."/>
            <person name="Putnam N.H."/>
            <person name="Grigoriev I.V."/>
            <person name="Rokhsar D.S."/>
        </authorList>
    </citation>
    <scope>NUCLEOTIDE SEQUENCE</scope>
    <source>
        <strain evidence="5">I ESC-2004</strain>
    </source>
</reference>
<feature type="transmembrane region" description="Helical" evidence="2">
    <location>
        <begin position="122"/>
        <end position="143"/>
    </location>
</feature>
<dbReference type="EMBL" id="AMQN01003359">
    <property type="status" value="NOT_ANNOTATED_CDS"/>
    <property type="molecule type" value="Genomic_DNA"/>
</dbReference>
<evidence type="ECO:0000313" key="5">
    <source>
        <dbReference type="Proteomes" id="UP000014760"/>
    </source>
</evidence>
<feature type="transmembrane region" description="Helical" evidence="2">
    <location>
        <begin position="20"/>
        <end position="37"/>
    </location>
</feature>
<feature type="region of interest" description="Disordered" evidence="1">
    <location>
        <begin position="530"/>
        <end position="558"/>
    </location>
</feature>
<keyword evidence="5" id="KW-1185">Reference proteome</keyword>
<protein>
    <submittedName>
        <fullName evidence="3 4">Uncharacterized protein</fullName>
    </submittedName>
</protein>
<evidence type="ECO:0000313" key="3">
    <source>
        <dbReference type="EMBL" id="ELT88843.1"/>
    </source>
</evidence>
<reference evidence="3 5" key="2">
    <citation type="journal article" date="2013" name="Nature">
        <title>Insights into bilaterian evolution from three spiralian genomes.</title>
        <authorList>
            <person name="Simakov O."/>
            <person name="Marletaz F."/>
            <person name="Cho S.J."/>
            <person name="Edsinger-Gonzales E."/>
            <person name="Havlak P."/>
            <person name="Hellsten U."/>
            <person name="Kuo D.H."/>
            <person name="Larsson T."/>
            <person name="Lv J."/>
            <person name="Arendt D."/>
            <person name="Savage R."/>
            <person name="Osoegawa K."/>
            <person name="de Jong P."/>
            <person name="Grimwood J."/>
            <person name="Chapman J.A."/>
            <person name="Shapiro H."/>
            <person name="Aerts A."/>
            <person name="Otillar R.P."/>
            <person name="Terry A.Y."/>
            <person name="Boore J.L."/>
            <person name="Grigoriev I.V."/>
            <person name="Lindberg D.R."/>
            <person name="Seaver E.C."/>
            <person name="Weisblat D.A."/>
            <person name="Putnam N.H."/>
            <person name="Rokhsar D.S."/>
        </authorList>
    </citation>
    <scope>NUCLEOTIDE SEQUENCE</scope>
    <source>
        <strain evidence="3 5">I ESC-2004</strain>
    </source>
</reference>
<gene>
    <name evidence="3" type="ORF">CAPTEDRAFT_190656</name>
</gene>
<feature type="transmembrane region" description="Helical" evidence="2">
    <location>
        <begin position="580"/>
        <end position="605"/>
    </location>
</feature>
<evidence type="ECO:0000313" key="4">
    <source>
        <dbReference type="EnsemblMetazoa" id="CapteP190656"/>
    </source>
</evidence>
<keyword evidence="2" id="KW-1133">Transmembrane helix</keyword>
<keyword evidence="2" id="KW-0472">Membrane</keyword>
<proteinExistence type="predicted"/>
<name>R7T6C4_CAPTE</name>
<dbReference type="EMBL" id="KB311659">
    <property type="protein sequence ID" value="ELT88843.1"/>
    <property type="molecule type" value="Genomic_DNA"/>
</dbReference>
<keyword evidence="2" id="KW-0812">Transmembrane</keyword>
<reference evidence="4" key="3">
    <citation type="submission" date="2015-06" db="UniProtKB">
        <authorList>
            <consortium name="EnsemblMetazoa"/>
        </authorList>
    </citation>
    <scope>IDENTIFICATION</scope>
</reference>
<organism evidence="3">
    <name type="scientific">Capitella teleta</name>
    <name type="common">Polychaete worm</name>
    <dbReference type="NCBI Taxonomy" id="283909"/>
    <lineage>
        <taxon>Eukaryota</taxon>
        <taxon>Metazoa</taxon>
        <taxon>Spiralia</taxon>
        <taxon>Lophotrochozoa</taxon>
        <taxon>Annelida</taxon>
        <taxon>Polychaeta</taxon>
        <taxon>Sedentaria</taxon>
        <taxon>Scolecida</taxon>
        <taxon>Capitellidae</taxon>
        <taxon>Capitella</taxon>
    </lineage>
</organism>
<evidence type="ECO:0000256" key="1">
    <source>
        <dbReference type="SAM" id="MobiDB-lite"/>
    </source>
</evidence>
<dbReference type="HOGENOM" id="CLU_425946_0_0_1"/>
<feature type="transmembrane region" description="Helical" evidence="2">
    <location>
        <begin position="49"/>
        <end position="70"/>
    </location>
</feature>
<dbReference type="AlphaFoldDB" id="R7T6C4"/>